<dbReference type="AlphaFoldDB" id="A0A1W6Z2W2"/>
<feature type="domain" description="MaoC-like" evidence="1">
    <location>
        <begin position="15"/>
        <end position="109"/>
    </location>
</feature>
<dbReference type="CDD" id="cd03454">
    <property type="entry name" value="YdeM"/>
    <property type="match status" value="1"/>
</dbReference>
<accession>A0A1W6Z2W2</accession>
<dbReference type="PANTHER" id="PTHR43664">
    <property type="entry name" value="MONOAMINE OXIDASE-RELATED"/>
    <property type="match status" value="1"/>
</dbReference>
<dbReference type="InterPro" id="IPR002539">
    <property type="entry name" value="MaoC-like_dom"/>
</dbReference>
<protein>
    <submittedName>
        <fullName evidence="2">Acyl dehydratase</fullName>
    </submittedName>
</protein>
<keyword evidence="3" id="KW-1185">Reference proteome</keyword>
<evidence type="ECO:0000259" key="1">
    <source>
        <dbReference type="Pfam" id="PF01575"/>
    </source>
</evidence>
<dbReference type="Pfam" id="PF01575">
    <property type="entry name" value="MaoC_dehydratas"/>
    <property type="match status" value="1"/>
</dbReference>
<sequence length="154" mass="16985">MKFADFKQGMVIHAGPIDVTEAEILEFARRYDPQWFHTDVQRAAQGRWGGLIASGWHTCAMAMRMVVDAALHDSESFGSPGLGEVRWRVPVRPGDRLRLEARVNGVRVSSSRDDLGIINWSWTVLNQHDEAVLELDATSLFDLGGNGTPAPSVG</sequence>
<name>A0A1W6Z2W2_9BORD</name>
<dbReference type="PANTHER" id="PTHR43664:SF1">
    <property type="entry name" value="BETA-METHYLMALYL-COA DEHYDRATASE"/>
    <property type="match status" value="1"/>
</dbReference>
<organism evidence="2 3">
    <name type="scientific">Bordetella genomosp. 9</name>
    <dbReference type="NCBI Taxonomy" id="1416803"/>
    <lineage>
        <taxon>Bacteria</taxon>
        <taxon>Pseudomonadati</taxon>
        <taxon>Pseudomonadota</taxon>
        <taxon>Betaproteobacteria</taxon>
        <taxon>Burkholderiales</taxon>
        <taxon>Alcaligenaceae</taxon>
        <taxon>Bordetella</taxon>
    </lineage>
</organism>
<dbReference type="RefSeq" id="WP_086073022.1">
    <property type="nucleotide sequence ID" value="NZ_CP021109.1"/>
</dbReference>
<evidence type="ECO:0000313" key="2">
    <source>
        <dbReference type="EMBL" id="ARP87712.1"/>
    </source>
</evidence>
<dbReference type="EMBL" id="CP021109">
    <property type="protein sequence ID" value="ARP87712.1"/>
    <property type="molecule type" value="Genomic_DNA"/>
</dbReference>
<dbReference type="Gene3D" id="3.10.129.10">
    <property type="entry name" value="Hotdog Thioesterase"/>
    <property type="match status" value="1"/>
</dbReference>
<gene>
    <name evidence="2" type="ORF">CAL13_16980</name>
</gene>
<dbReference type="InterPro" id="IPR052342">
    <property type="entry name" value="MCH/BMMD"/>
</dbReference>
<proteinExistence type="predicted"/>
<dbReference type="Proteomes" id="UP000194139">
    <property type="component" value="Chromosome"/>
</dbReference>
<dbReference type="InterPro" id="IPR029069">
    <property type="entry name" value="HotDog_dom_sf"/>
</dbReference>
<reference evidence="2 3" key="1">
    <citation type="submission" date="2017-05" db="EMBL/GenBank/DDBJ databases">
        <title>Complete and WGS of Bordetella genogroups.</title>
        <authorList>
            <person name="Spilker T."/>
            <person name="LiPuma J."/>
        </authorList>
    </citation>
    <scope>NUCLEOTIDE SEQUENCE [LARGE SCALE GENOMIC DNA]</scope>
    <source>
        <strain evidence="2 3">AU17164</strain>
    </source>
</reference>
<evidence type="ECO:0000313" key="3">
    <source>
        <dbReference type="Proteomes" id="UP000194139"/>
    </source>
</evidence>
<dbReference type="SUPFAM" id="SSF54637">
    <property type="entry name" value="Thioesterase/thiol ester dehydrase-isomerase"/>
    <property type="match status" value="1"/>
</dbReference>